<dbReference type="InterPro" id="IPR050354">
    <property type="entry name" value="F-box/kelch-repeat_ARATH"/>
</dbReference>
<dbReference type="PANTHER" id="PTHR24414:SF184">
    <property type="entry name" value="GALACTOSE OXIDASE_KELCH REPEAT SUPERFAMILY PROTEIN"/>
    <property type="match status" value="1"/>
</dbReference>
<name>A0ABC8JEL9_ERUVS</name>
<dbReference type="AlphaFoldDB" id="A0ABC8JEL9"/>
<keyword evidence="3" id="KW-1185">Reference proteome</keyword>
<dbReference type="Proteomes" id="UP001642260">
    <property type="component" value="Unassembled WGS sequence"/>
</dbReference>
<dbReference type="EMBL" id="CAKOAT010101710">
    <property type="protein sequence ID" value="CAH8324882.1"/>
    <property type="molecule type" value="Genomic_DNA"/>
</dbReference>
<feature type="domain" description="FKB95-like N-terminal Kelch" evidence="1">
    <location>
        <begin position="1"/>
        <end position="197"/>
    </location>
</feature>
<sequence length="214" mass="25024">MNVARAFNLACVCDGKIYVTGGCKDLDSTNWMEVFDTKTQTWEFLLIPNEEIICRDSKYKSVTYEGDVYVKSKEKDVTYKLPKSVRWRSADLMMNMGSCRLSTLCVVENVLYRCNGKIYWYNFNDRLWRDLKGLDVVLYSRLCIDDHVKMMGFSGNMAILWNEYDKFCMKKIWFADIEIEKDLFGELWGRLKSFDVVSTTSERYSLAYALATTV</sequence>
<gene>
    <name evidence="2" type="ORF">ERUC_LOCUS10255</name>
</gene>
<evidence type="ECO:0000259" key="1">
    <source>
        <dbReference type="Pfam" id="PF25210"/>
    </source>
</evidence>
<dbReference type="InterPro" id="IPR057499">
    <property type="entry name" value="Kelch_FKB95"/>
</dbReference>
<protein>
    <recommendedName>
        <fullName evidence="1">FKB95-like N-terminal Kelch domain-containing protein</fullName>
    </recommendedName>
</protein>
<organism evidence="2 3">
    <name type="scientific">Eruca vesicaria subsp. sativa</name>
    <name type="common">Garden rocket</name>
    <name type="synonym">Eruca sativa</name>
    <dbReference type="NCBI Taxonomy" id="29727"/>
    <lineage>
        <taxon>Eukaryota</taxon>
        <taxon>Viridiplantae</taxon>
        <taxon>Streptophyta</taxon>
        <taxon>Embryophyta</taxon>
        <taxon>Tracheophyta</taxon>
        <taxon>Spermatophyta</taxon>
        <taxon>Magnoliopsida</taxon>
        <taxon>eudicotyledons</taxon>
        <taxon>Gunneridae</taxon>
        <taxon>Pentapetalae</taxon>
        <taxon>rosids</taxon>
        <taxon>malvids</taxon>
        <taxon>Brassicales</taxon>
        <taxon>Brassicaceae</taxon>
        <taxon>Brassiceae</taxon>
        <taxon>Eruca</taxon>
    </lineage>
</organism>
<proteinExistence type="predicted"/>
<dbReference type="Pfam" id="PF25210">
    <property type="entry name" value="Kelch_FKB95"/>
    <property type="match status" value="1"/>
</dbReference>
<evidence type="ECO:0000313" key="3">
    <source>
        <dbReference type="Proteomes" id="UP001642260"/>
    </source>
</evidence>
<dbReference type="PANTHER" id="PTHR24414">
    <property type="entry name" value="F-BOX/KELCH-REPEAT PROTEIN SKIP4"/>
    <property type="match status" value="1"/>
</dbReference>
<comment type="caution">
    <text evidence="2">The sequence shown here is derived from an EMBL/GenBank/DDBJ whole genome shotgun (WGS) entry which is preliminary data.</text>
</comment>
<dbReference type="InterPro" id="IPR015915">
    <property type="entry name" value="Kelch-typ_b-propeller"/>
</dbReference>
<reference evidence="2 3" key="1">
    <citation type="submission" date="2022-03" db="EMBL/GenBank/DDBJ databases">
        <authorList>
            <person name="Macdonald S."/>
            <person name="Ahmed S."/>
            <person name="Newling K."/>
        </authorList>
    </citation>
    <scope>NUCLEOTIDE SEQUENCE [LARGE SCALE GENOMIC DNA]</scope>
</reference>
<evidence type="ECO:0000313" key="2">
    <source>
        <dbReference type="EMBL" id="CAH8324882.1"/>
    </source>
</evidence>
<accession>A0ABC8JEL9</accession>
<dbReference type="Gene3D" id="2.120.10.80">
    <property type="entry name" value="Kelch-type beta propeller"/>
    <property type="match status" value="1"/>
</dbReference>
<dbReference type="SUPFAM" id="SSF117281">
    <property type="entry name" value="Kelch motif"/>
    <property type="match status" value="1"/>
</dbReference>